<gene>
    <name evidence="1" type="ORF">HPK16_04620</name>
</gene>
<proteinExistence type="predicted"/>
<name>A0A7W1YFH2_9LIST</name>
<organism evidence="1 2">
    <name type="scientific">Listeria rustica</name>
    <dbReference type="NCBI Taxonomy" id="2713503"/>
    <lineage>
        <taxon>Bacteria</taxon>
        <taxon>Bacillati</taxon>
        <taxon>Bacillota</taxon>
        <taxon>Bacilli</taxon>
        <taxon>Bacillales</taxon>
        <taxon>Listeriaceae</taxon>
        <taxon>Listeria</taxon>
    </lineage>
</organism>
<sequence>MADQMGKEASISEPRQLLQNTVWGNAGLAEVQAYNNGQSVEYRVKLNKKQFINFRGYIDFYTIKSNGTQGTMLSNGLLVGKIDFDGSFSGTFPIPNLKVKAGTAVMVKFTGIGLGSSGREIFKVSSGCVSKIRYKKSSSYGGN</sequence>
<comment type="caution">
    <text evidence="1">The sequence shown here is derived from an EMBL/GenBank/DDBJ whole genome shotgun (WGS) entry which is preliminary data.</text>
</comment>
<reference evidence="1 2" key="1">
    <citation type="submission" date="2020-08" db="EMBL/GenBank/DDBJ databases">
        <title>Listeria ohnekaius sp. nov. and Listeria portnoyii sp. nov. isolated from non-agricultural and natural environments.</title>
        <authorList>
            <person name="Weller D."/>
            <person name="Belias A.M."/>
            <person name="Liao J."/>
            <person name="Guo S."/>
            <person name="Orsi R.H."/>
            <person name="Wiedmann M."/>
        </authorList>
    </citation>
    <scope>NUCLEOTIDE SEQUENCE [LARGE SCALE GENOMIC DNA]</scope>
    <source>
        <strain evidence="1 2">FSL W9-0585</strain>
    </source>
</reference>
<keyword evidence="2" id="KW-1185">Reference proteome</keyword>
<evidence type="ECO:0000313" key="1">
    <source>
        <dbReference type="EMBL" id="MBA3925621.1"/>
    </source>
</evidence>
<accession>A0A7W1YFH2</accession>
<protein>
    <submittedName>
        <fullName evidence="1">Uncharacterized protein</fullName>
    </submittedName>
</protein>
<dbReference type="AlphaFoldDB" id="A0A7W1YFH2"/>
<evidence type="ECO:0000313" key="2">
    <source>
        <dbReference type="Proteomes" id="UP000548787"/>
    </source>
</evidence>
<dbReference type="Proteomes" id="UP000548787">
    <property type="component" value="Unassembled WGS sequence"/>
</dbReference>
<dbReference type="EMBL" id="JABJVM010000003">
    <property type="protein sequence ID" value="MBA3925621.1"/>
    <property type="molecule type" value="Genomic_DNA"/>
</dbReference>